<dbReference type="Gene3D" id="3.30.950.10">
    <property type="entry name" value="Methyltransferase, Cobalt-precorrin-4 Transmethylase, Domain 2"/>
    <property type="match status" value="1"/>
</dbReference>
<dbReference type="InterPro" id="IPR012818">
    <property type="entry name" value="CbiE"/>
</dbReference>
<protein>
    <submittedName>
        <fullName evidence="7">Precorrin-6Y C5,15-methyltransferase (Decarboxylating)</fullName>
    </submittedName>
</protein>
<keyword evidence="8" id="KW-1185">Reference proteome</keyword>
<evidence type="ECO:0000256" key="5">
    <source>
        <dbReference type="ARBA" id="ARBA00022691"/>
    </source>
</evidence>
<dbReference type="OrthoDB" id="9787825at2"/>
<dbReference type="EMBL" id="SJOI01000001">
    <property type="protein sequence ID" value="TCL02569.1"/>
    <property type="molecule type" value="Genomic_DNA"/>
</dbReference>
<dbReference type="PANTHER" id="PTHR43182:SF1">
    <property type="entry name" value="COBALT-PRECORRIN-7 C(5)-METHYLTRANSFERASE"/>
    <property type="match status" value="1"/>
</dbReference>
<dbReference type="InterPro" id="IPR035996">
    <property type="entry name" value="4pyrrol_Methylase_sf"/>
</dbReference>
<keyword evidence="4 7" id="KW-0808">Transferase</keyword>
<dbReference type="AlphaFoldDB" id="A0A4R1N7R2"/>
<keyword evidence="5" id="KW-0949">S-adenosyl-L-methionine</keyword>
<reference evidence="7 8" key="1">
    <citation type="submission" date="2019-02" db="EMBL/GenBank/DDBJ databases">
        <title>Investigation of anaerobic lignin degradation for improved lignocellulosic biofuels.</title>
        <authorList>
            <person name="Deangelis K."/>
        </authorList>
    </citation>
    <scope>NUCLEOTIDE SEQUENCE [LARGE SCALE GENOMIC DNA]</scope>
    <source>
        <strain evidence="7 8">159R</strain>
    </source>
</reference>
<dbReference type="RefSeq" id="WP_132921509.1">
    <property type="nucleotide sequence ID" value="NZ_SJOI01000001.1"/>
</dbReference>
<comment type="pathway">
    <text evidence="1">Cofactor biosynthesis; adenosylcobalamin biosynthesis.</text>
</comment>
<comment type="caution">
    <text evidence="7">The sequence shown here is derived from an EMBL/GenBank/DDBJ whole genome shotgun (WGS) entry which is preliminary data.</text>
</comment>
<dbReference type="InterPro" id="IPR014777">
    <property type="entry name" value="4pyrrole_Mease_sub1"/>
</dbReference>
<organism evidence="7 8">
    <name type="scientific">Sodalis ligni</name>
    <dbReference type="NCBI Taxonomy" id="2697027"/>
    <lineage>
        <taxon>Bacteria</taxon>
        <taxon>Pseudomonadati</taxon>
        <taxon>Pseudomonadota</taxon>
        <taxon>Gammaproteobacteria</taxon>
        <taxon>Enterobacterales</taxon>
        <taxon>Bruguierivoracaceae</taxon>
        <taxon>Sodalis</taxon>
    </lineage>
</organism>
<gene>
    <name evidence="7" type="ORF">EZJ58_0591</name>
</gene>
<dbReference type="NCBIfam" id="NF004456">
    <property type="entry name" value="PRK05787.1-4"/>
    <property type="match status" value="1"/>
</dbReference>
<feature type="domain" description="Tetrapyrrole methylase" evidence="6">
    <location>
        <begin position="6"/>
        <end position="181"/>
    </location>
</feature>
<dbReference type="CDD" id="cd11644">
    <property type="entry name" value="Precorrin-6Y-MT"/>
    <property type="match status" value="1"/>
</dbReference>
<evidence type="ECO:0000259" key="6">
    <source>
        <dbReference type="Pfam" id="PF00590"/>
    </source>
</evidence>
<dbReference type="PANTHER" id="PTHR43182">
    <property type="entry name" value="COBALT-PRECORRIN-6B C(15)-METHYLTRANSFERASE (DECARBOXYLATING)"/>
    <property type="match status" value="1"/>
</dbReference>
<dbReference type="UniPathway" id="UPA00148"/>
<name>A0A4R1N7R2_9GAMM</name>
<proteinExistence type="predicted"/>
<dbReference type="NCBIfam" id="TIGR02467">
    <property type="entry name" value="CbiE"/>
    <property type="match status" value="1"/>
</dbReference>
<evidence type="ECO:0000256" key="4">
    <source>
        <dbReference type="ARBA" id="ARBA00022679"/>
    </source>
</evidence>
<sequence length="226" mass="25070">MNDARLSVVGLGPGDVGYLTPRARGLIERCDVLIGSPRQLACFPEVRQEKRLLDASLPALAAWLAAHREQRVVVLASGDPMLYGIGDYLSRHADGPLLVVPGISAVQYLFSRLGLSMNDIYLTSSHGREPDFDFILRHGKVAMMTDRHIGPYEIARQILSRGLRRTLAVGENLSYADERIHILSPDRVAREYDMNVVAILDEHYLTAGHGALRSGPDKWTGFPDER</sequence>
<dbReference type="GO" id="GO:0009236">
    <property type="term" value="P:cobalamin biosynthetic process"/>
    <property type="evidence" value="ECO:0007669"/>
    <property type="project" value="UniProtKB-UniPathway"/>
</dbReference>
<evidence type="ECO:0000313" key="7">
    <source>
        <dbReference type="EMBL" id="TCL02569.1"/>
    </source>
</evidence>
<dbReference type="Pfam" id="PF00590">
    <property type="entry name" value="TP_methylase"/>
    <property type="match status" value="1"/>
</dbReference>
<dbReference type="InterPro" id="IPR014776">
    <property type="entry name" value="4pyrrole_Mease_sub2"/>
</dbReference>
<dbReference type="SUPFAM" id="SSF53790">
    <property type="entry name" value="Tetrapyrrole methylase"/>
    <property type="match status" value="1"/>
</dbReference>
<evidence type="ECO:0000256" key="1">
    <source>
        <dbReference type="ARBA" id="ARBA00004953"/>
    </source>
</evidence>
<dbReference type="InterPro" id="IPR000878">
    <property type="entry name" value="4pyrrol_Mease"/>
</dbReference>
<dbReference type="GO" id="GO:0032259">
    <property type="term" value="P:methylation"/>
    <property type="evidence" value="ECO:0007669"/>
    <property type="project" value="UniProtKB-KW"/>
</dbReference>
<dbReference type="Proteomes" id="UP000294555">
    <property type="component" value="Unassembled WGS sequence"/>
</dbReference>
<dbReference type="GO" id="GO:0008276">
    <property type="term" value="F:protein methyltransferase activity"/>
    <property type="evidence" value="ECO:0007669"/>
    <property type="project" value="InterPro"/>
</dbReference>
<keyword evidence="3 7" id="KW-0489">Methyltransferase</keyword>
<evidence type="ECO:0000313" key="8">
    <source>
        <dbReference type="Proteomes" id="UP000294555"/>
    </source>
</evidence>
<keyword evidence="2" id="KW-0169">Cobalamin biosynthesis</keyword>
<dbReference type="InterPro" id="IPR050714">
    <property type="entry name" value="Cobalamin_biosynth_MTase"/>
</dbReference>
<evidence type="ECO:0000256" key="2">
    <source>
        <dbReference type="ARBA" id="ARBA00022573"/>
    </source>
</evidence>
<evidence type="ECO:0000256" key="3">
    <source>
        <dbReference type="ARBA" id="ARBA00022603"/>
    </source>
</evidence>
<dbReference type="Gene3D" id="3.40.1010.10">
    <property type="entry name" value="Cobalt-precorrin-4 Transmethylase, Domain 1"/>
    <property type="match status" value="1"/>
</dbReference>
<accession>A0A4R1N7R2</accession>